<dbReference type="AlphaFoldDB" id="V9H9P7"/>
<sequence length="130" mass="14656">MIPFDANTISIEQTLINMLHIDGAMAVAIVDANTGFMLGSLSKSREEMDLEYASASNTELYHAKQRIMKSLGINEKIEDFLITLETQYHILVPANHLDGIFVYFVLSKNKGTLALARRRLKDLILQMEIV</sequence>
<proteinExistence type="predicted"/>
<accession>V9H9P7</accession>
<reference evidence="1 2" key="1">
    <citation type="submission" date="2010-03" db="EMBL/GenBank/DDBJ databases">
        <authorList>
            <consortium name="The Broad Institute Genome Sequencing Platform"/>
            <person name="Ward D."/>
            <person name="Earl A."/>
            <person name="Feldgarden M."/>
            <person name="Gevers D."/>
            <person name="Young S."/>
            <person name="Zeng Q."/>
            <person name="Koehrsen M."/>
            <person name="Alvarado L."/>
            <person name="Berlin A.M."/>
            <person name="Borenstein D."/>
            <person name="Chapman S.B."/>
            <person name="Chen Z."/>
            <person name="Engels R."/>
            <person name="Freedman E."/>
            <person name="Gellesch M."/>
            <person name="Goldberg J."/>
            <person name="Griggs A."/>
            <person name="Gujja S."/>
            <person name="Heilman E.R."/>
            <person name="Heiman D.I."/>
            <person name="Hepburn T.A."/>
            <person name="Howarth C."/>
            <person name="Jen D."/>
            <person name="Larson L."/>
            <person name="Mehta T."/>
            <person name="Park D."/>
            <person name="Pearson M."/>
            <person name="Richards J."/>
            <person name="Roberts A."/>
            <person name="Saif S."/>
            <person name="Shea T.D."/>
            <person name="Shenoy N."/>
            <person name="Sisk P."/>
            <person name="Stolte C."/>
            <person name="Sykes S.N."/>
            <person name="Walk T."/>
            <person name="White J."/>
            <person name="Yandava C."/>
            <person name="Izard J."/>
            <person name="Baranova O.V."/>
            <person name="Blanton J.M."/>
            <person name="Tanner A.C."/>
            <person name="Dewhirst F."/>
            <person name="Haas B."/>
            <person name="Nusbaum C."/>
            <person name="Birren B."/>
        </authorList>
    </citation>
    <scope>NUCLEOTIDE SEQUENCE [LARGE SCALE GENOMIC DNA]</scope>
    <source>
        <strain evidence="1 2">ATCC 29453</strain>
    </source>
</reference>
<dbReference type="RefSeq" id="WP_002641244.1">
    <property type="nucleotide sequence ID" value="NZ_CP019448.1"/>
</dbReference>
<protein>
    <recommendedName>
        <fullName evidence="3">Roadblock/LAMTOR2 domain-containing protein</fullName>
    </recommendedName>
</protein>
<dbReference type="KEGG" id="smur:BWP33_00930"/>
<comment type="caution">
    <text evidence="1">The sequence shown here is derived from an EMBL/GenBank/DDBJ whole genome shotgun (WGS) entry which is preliminary data.</text>
</comment>
<name>V9H9P7_9NEIS</name>
<dbReference type="eggNOG" id="COG4753">
    <property type="taxonomic scope" value="Bacteria"/>
</dbReference>
<evidence type="ECO:0008006" key="3">
    <source>
        <dbReference type="Google" id="ProtNLM"/>
    </source>
</evidence>
<dbReference type="HOGENOM" id="CLU_139202_1_0_4"/>
<dbReference type="OrthoDB" id="3781969at2"/>
<reference evidence="1 2" key="2">
    <citation type="submission" date="2011-10" db="EMBL/GenBank/DDBJ databases">
        <title>The Genome Sequence of Simonsiella muelleri ATCC 29453.</title>
        <authorList>
            <consortium name="The Broad Institute Genome Sequencing Platform"/>
            <consortium name="The Broad Institute Genome Sequencing Center for Infectious Disease"/>
            <person name="Earl A."/>
            <person name="Ward D."/>
            <person name="Feldgarden M."/>
            <person name="Gevers D."/>
            <person name="Izard J."/>
            <person name="Baranova O.V."/>
            <person name="Blanton J.M."/>
            <person name="Tanner A.C."/>
            <person name="Dewhirst F."/>
            <person name="Young S.K."/>
            <person name="Zeng Q."/>
            <person name="Gargeya S."/>
            <person name="Fitzgerald M."/>
            <person name="Haas B."/>
            <person name="Abouelleil A."/>
            <person name="Alvarado L."/>
            <person name="Arachchi H.M."/>
            <person name="Berlin A."/>
            <person name="Brown A."/>
            <person name="Chapman S.B."/>
            <person name="Chen Z."/>
            <person name="Dunbar C."/>
            <person name="Freedman E."/>
            <person name="Gearin G."/>
            <person name="Goldberg J."/>
            <person name="Griggs A."/>
            <person name="Gujja S."/>
            <person name="Heiman D."/>
            <person name="Howarth C."/>
            <person name="Larson L."/>
            <person name="Lui A."/>
            <person name="MacDonald P.J.P."/>
            <person name="Montmayeur A."/>
            <person name="Murphy C."/>
            <person name="Neiman D."/>
            <person name="Pearson M."/>
            <person name="Priest M."/>
            <person name="Roberts A."/>
            <person name="Saif S."/>
            <person name="Shea T."/>
            <person name="Shenoy N."/>
            <person name="Sisk P."/>
            <person name="Stolte C."/>
            <person name="Sykes S."/>
            <person name="Wortman J."/>
            <person name="Nusbaum C."/>
            <person name="Birren B."/>
        </authorList>
    </citation>
    <scope>NUCLEOTIDE SEQUENCE [LARGE SCALE GENOMIC DNA]</scope>
    <source>
        <strain evidence="1 2">ATCC 29453</strain>
    </source>
</reference>
<organism evidence="1 2">
    <name type="scientific">Simonsiella muelleri ATCC 29453</name>
    <dbReference type="NCBI Taxonomy" id="641147"/>
    <lineage>
        <taxon>Bacteria</taxon>
        <taxon>Pseudomonadati</taxon>
        <taxon>Pseudomonadota</taxon>
        <taxon>Betaproteobacteria</taxon>
        <taxon>Neisseriales</taxon>
        <taxon>Neisseriaceae</taxon>
        <taxon>Simonsiella</taxon>
    </lineage>
</organism>
<evidence type="ECO:0000313" key="1">
    <source>
        <dbReference type="EMBL" id="EFG31931.2"/>
    </source>
</evidence>
<dbReference type="EMBL" id="ADCY02000006">
    <property type="protein sequence ID" value="EFG31931.2"/>
    <property type="molecule type" value="Genomic_DNA"/>
</dbReference>
<gene>
    <name evidence="1" type="ORF">HMPREF9021_00334</name>
</gene>
<dbReference type="Proteomes" id="UP000017813">
    <property type="component" value="Unassembled WGS sequence"/>
</dbReference>
<dbReference type="STRING" id="641147.HMPREF9021_00334"/>
<keyword evidence="2" id="KW-1185">Reference proteome</keyword>
<evidence type="ECO:0000313" key="2">
    <source>
        <dbReference type="Proteomes" id="UP000017813"/>
    </source>
</evidence>